<keyword evidence="6 7" id="KW-0067">ATP-binding</keyword>
<dbReference type="Gene3D" id="3.30.200.20">
    <property type="entry name" value="Phosphorylase Kinase, domain 1"/>
    <property type="match status" value="1"/>
</dbReference>
<feature type="compositionally biased region" description="Pro residues" evidence="8">
    <location>
        <begin position="364"/>
        <end position="373"/>
    </location>
</feature>
<dbReference type="InterPro" id="IPR017441">
    <property type="entry name" value="Protein_kinase_ATP_BS"/>
</dbReference>
<dbReference type="InterPro" id="IPR011009">
    <property type="entry name" value="Kinase-like_dom_sf"/>
</dbReference>
<dbReference type="GO" id="GO:0004674">
    <property type="term" value="F:protein serine/threonine kinase activity"/>
    <property type="evidence" value="ECO:0007669"/>
    <property type="project" value="UniProtKB-KW"/>
</dbReference>
<keyword evidence="9" id="KW-0472">Membrane</keyword>
<dbReference type="Proteomes" id="UP000198802">
    <property type="component" value="Unassembled WGS sequence"/>
</dbReference>
<dbReference type="CDD" id="cd14014">
    <property type="entry name" value="STKc_PknB_like"/>
    <property type="match status" value="1"/>
</dbReference>
<dbReference type="Gene3D" id="1.10.510.10">
    <property type="entry name" value="Transferase(Phosphotransferase) domain 1"/>
    <property type="match status" value="1"/>
</dbReference>
<keyword evidence="9" id="KW-1133">Transmembrane helix</keyword>
<dbReference type="PROSITE" id="PS00108">
    <property type="entry name" value="PROTEIN_KINASE_ST"/>
    <property type="match status" value="1"/>
</dbReference>
<protein>
    <recommendedName>
        <fullName evidence="1">non-specific serine/threonine protein kinase</fullName>
        <ecNumber evidence="1">2.7.11.1</ecNumber>
    </recommendedName>
</protein>
<accession>A0A0S4QJP6</accession>
<evidence type="ECO:0000256" key="8">
    <source>
        <dbReference type="SAM" id="MobiDB-lite"/>
    </source>
</evidence>
<feature type="compositionally biased region" description="Low complexity" evidence="8">
    <location>
        <begin position="381"/>
        <end position="393"/>
    </location>
</feature>
<feature type="domain" description="Protein kinase" evidence="10">
    <location>
        <begin position="50"/>
        <end position="309"/>
    </location>
</feature>
<organism evidence="11 12">
    <name type="scientific">Parafrankia irregularis</name>
    <dbReference type="NCBI Taxonomy" id="795642"/>
    <lineage>
        <taxon>Bacteria</taxon>
        <taxon>Bacillati</taxon>
        <taxon>Actinomycetota</taxon>
        <taxon>Actinomycetes</taxon>
        <taxon>Frankiales</taxon>
        <taxon>Frankiaceae</taxon>
        <taxon>Parafrankia</taxon>
    </lineage>
</organism>
<dbReference type="GO" id="GO:0005524">
    <property type="term" value="F:ATP binding"/>
    <property type="evidence" value="ECO:0007669"/>
    <property type="project" value="UniProtKB-UniRule"/>
</dbReference>
<feature type="region of interest" description="Disordered" evidence="8">
    <location>
        <begin position="359"/>
        <end position="404"/>
    </location>
</feature>
<feature type="region of interest" description="Disordered" evidence="8">
    <location>
        <begin position="1"/>
        <end position="28"/>
    </location>
</feature>
<dbReference type="InterPro" id="IPR008271">
    <property type="entry name" value="Ser/Thr_kinase_AS"/>
</dbReference>
<proteinExistence type="predicted"/>
<dbReference type="PANTHER" id="PTHR43289">
    <property type="entry name" value="MITOGEN-ACTIVATED PROTEIN KINASE KINASE KINASE 20-RELATED"/>
    <property type="match status" value="1"/>
</dbReference>
<evidence type="ECO:0000313" key="11">
    <source>
        <dbReference type="EMBL" id="CUU55845.1"/>
    </source>
</evidence>
<dbReference type="EMBL" id="FAOZ01000006">
    <property type="protein sequence ID" value="CUU55845.1"/>
    <property type="molecule type" value="Genomic_DNA"/>
</dbReference>
<evidence type="ECO:0000259" key="10">
    <source>
        <dbReference type="PROSITE" id="PS50011"/>
    </source>
</evidence>
<evidence type="ECO:0000256" key="7">
    <source>
        <dbReference type="PROSITE-ProRule" id="PRU10141"/>
    </source>
</evidence>
<dbReference type="EC" id="2.7.11.1" evidence="1"/>
<feature type="binding site" evidence="7">
    <location>
        <position position="79"/>
    </location>
    <ligand>
        <name>ATP</name>
        <dbReference type="ChEBI" id="CHEBI:30616"/>
    </ligand>
</feature>
<sequence length="567" mass="58231">MADRTVADRTVAGRTEAGRGVTGHEEVGRSAAGRMVAGRVQAGHVVAGRYRLLEPIGAGSMGVVWRASDLLLRVEVAAKAIWVGGRPSGPGPVDPDRARVAAAVREARNAARLRGNPHVVSVTDVLEDVGIPWIIMELIAATSLDAAVRAGGPLPNTRVAQVGLAVLDALMAGQRIGLLHRDVKPANILLADDGRVLLTDFGIATHVEDTTSPGSDGSAGTPAYLAPERITQRPASVAADLFSLGATLYFAVDGEPPFARESIVMTLGAVLHVDPPPLERADTLWPVIGGLLIKNPESRLGAEAARALLLRALRLSAPATTGAARSPLPLPVSPAVPAPPATPAPSAVPAPPAVPVSPTVLAPPTAPSPPPAADPGRVATSPVPRDSVPVPSVQGLDQAGRMDQVDRVSPIRRAAWMARALRSRPWLAGGTAGLAAIGLVTVTLWIMMGGAAPRGAGSAVPAGMVGSWSGWVVQGPVGFGVEIVLTDGAVGDDVGHSSYPTEGCSADLRLLEAGPNTITVQERLDERGPLCQGADPLVLTLRPDGRLGYMFPATSINSMGSADLTRP</sequence>
<dbReference type="InterPro" id="IPR000719">
    <property type="entry name" value="Prot_kinase_dom"/>
</dbReference>
<evidence type="ECO:0000256" key="9">
    <source>
        <dbReference type="SAM" id="Phobius"/>
    </source>
</evidence>
<evidence type="ECO:0000256" key="5">
    <source>
        <dbReference type="ARBA" id="ARBA00022777"/>
    </source>
</evidence>
<feature type="transmembrane region" description="Helical" evidence="9">
    <location>
        <begin position="426"/>
        <end position="448"/>
    </location>
</feature>
<keyword evidence="5" id="KW-0418">Kinase</keyword>
<dbReference type="SMART" id="SM00220">
    <property type="entry name" value="S_TKc"/>
    <property type="match status" value="1"/>
</dbReference>
<evidence type="ECO:0000256" key="3">
    <source>
        <dbReference type="ARBA" id="ARBA00022679"/>
    </source>
</evidence>
<keyword evidence="2" id="KW-0723">Serine/threonine-protein kinase</keyword>
<evidence type="ECO:0000256" key="1">
    <source>
        <dbReference type="ARBA" id="ARBA00012513"/>
    </source>
</evidence>
<reference evidence="12" key="1">
    <citation type="submission" date="2015-11" db="EMBL/GenBank/DDBJ databases">
        <authorList>
            <person name="Varghese N."/>
        </authorList>
    </citation>
    <scope>NUCLEOTIDE SEQUENCE [LARGE SCALE GENOMIC DNA]</scope>
    <source>
        <strain evidence="12">DSM 45899</strain>
    </source>
</reference>
<dbReference type="PANTHER" id="PTHR43289:SF6">
    <property type="entry name" value="SERINE_THREONINE-PROTEIN KINASE NEKL-3"/>
    <property type="match status" value="1"/>
</dbReference>
<dbReference type="SUPFAM" id="SSF56112">
    <property type="entry name" value="Protein kinase-like (PK-like)"/>
    <property type="match status" value="1"/>
</dbReference>
<keyword evidence="4 7" id="KW-0547">Nucleotide-binding</keyword>
<keyword evidence="9" id="KW-0812">Transmembrane</keyword>
<evidence type="ECO:0000256" key="4">
    <source>
        <dbReference type="ARBA" id="ARBA00022741"/>
    </source>
</evidence>
<name>A0A0S4QJP6_9ACTN</name>
<evidence type="ECO:0000313" key="12">
    <source>
        <dbReference type="Proteomes" id="UP000198802"/>
    </source>
</evidence>
<keyword evidence="3" id="KW-0808">Transferase</keyword>
<dbReference type="RefSeq" id="WP_341271971.1">
    <property type="nucleotide sequence ID" value="NZ_FAOZ01000006.1"/>
</dbReference>
<dbReference type="Pfam" id="PF00069">
    <property type="entry name" value="Pkinase"/>
    <property type="match status" value="1"/>
</dbReference>
<gene>
    <name evidence="11" type="ORF">Ga0074812_10699</name>
</gene>
<dbReference type="PROSITE" id="PS00107">
    <property type="entry name" value="PROTEIN_KINASE_ATP"/>
    <property type="match status" value="1"/>
</dbReference>
<evidence type="ECO:0000256" key="2">
    <source>
        <dbReference type="ARBA" id="ARBA00022527"/>
    </source>
</evidence>
<dbReference type="PROSITE" id="PS50011">
    <property type="entry name" value="PROTEIN_KINASE_DOM"/>
    <property type="match status" value="1"/>
</dbReference>
<evidence type="ECO:0000256" key="6">
    <source>
        <dbReference type="ARBA" id="ARBA00022840"/>
    </source>
</evidence>
<dbReference type="AlphaFoldDB" id="A0A0S4QJP6"/>
<keyword evidence="12" id="KW-1185">Reference proteome</keyword>